<evidence type="ECO:0000313" key="3">
    <source>
        <dbReference type="EMBL" id="WQH04086.1"/>
    </source>
</evidence>
<reference evidence="3 4" key="1">
    <citation type="submission" date="2023-11" db="EMBL/GenBank/DDBJ databases">
        <title>MicrobeMod: A computational toolkit for identifying prokaryotic methylation and restriction-modification with nanopore sequencing.</title>
        <authorList>
            <person name="Crits-Christoph A."/>
            <person name="Kang S.C."/>
            <person name="Lee H."/>
            <person name="Ostrov N."/>
        </authorList>
    </citation>
    <scope>NUCLEOTIDE SEQUENCE [LARGE SCALE GENOMIC DNA]</scope>
    <source>
        <strain evidence="3 4">ATCC 25935</strain>
    </source>
</reference>
<evidence type="ECO:0000256" key="1">
    <source>
        <dbReference type="ARBA" id="ARBA00010116"/>
    </source>
</evidence>
<dbReference type="PROSITE" id="PS51127">
    <property type="entry name" value="BIG1"/>
    <property type="match status" value="1"/>
</dbReference>
<dbReference type="PROSITE" id="PS51257">
    <property type="entry name" value="PROKAR_LIPOPROTEIN"/>
    <property type="match status" value="1"/>
</dbReference>
<proteinExistence type="inferred from homology"/>
<comment type="similarity">
    <text evidence="1">Belongs to the intimin/invasin family.</text>
</comment>
<evidence type="ECO:0000313" key="4">
    <source>
        <dbReference type="Proteomes" id="UP001326110"/>
    </source>
</evidence>
<dbReference type="InterPro" id="IPR003344">
    <property type="entry name" value="Big_1_dom"/>
</dbReference>
<dbReference type="Gene3D" id="2.60.40.10">
    <property type="entry name" value="Immunoglobulins"/>
    <property type="match status" value="3"/>
</dbReference>
<dbReference type="SUPFAM" id="SSF49373">
    <property type="entry name" value="Invasin/intimin cell-adhesion fragments"/>
    <property type="match status" value="3"/>
</dbReference>
<dbReference type="Proteomes" id="UP001326110">
    <property type="component" value="Chromosome"/>
</dbReference>
<feature type="domain" description="Big-1" evidence="2">
    <location>
        <begin position="443"/>
        <end position="550"/>
    </location>
</feature>
<dbReference type="RefSeq" id="WP_322534059.1">
    <property type="nucleotide sequence ID" value="NZ_CP140152.1"/>
</dbReference>
<organism evidence="3 4">
    <name type="scientific">Duganella zoogloeoides</name>
    <dbReference type="NCBI Taxonomy" id="75659"/>
    <lineage>
        <taxon>Bacteria</taxon>
        <taxon>Pseudomonadati</taxon>
        <taxon>Pseudomonadota</taxon>
        <taxon>Betaproteobacteria</taxon>
        <taxon>Burkholderiales</taxon>
        <taxon>Oxalobacteraceae</taxon>
        <taxon>Telluria group</taxon>
        <taxon>Duganella</taxon>
    </lineage>
</organism>
<keyword evidence="4" id="KW-1185">Reference proteome</keyword>
<sequence length="736" mass="72543">MERMIRMKGIIGWLAATIFASLLVGCGGGGGSPGTVGGGTVTPPTTSKVASVAVQASASTIASSGLAGTEVTLTAIVKDSGGNALVGETVSFTASSGTVSSTNRVTDTAGQVAEKLSVAGDASLRVITVTASAGGRTSAPVQVAVVTAVPSLSLTTDSGNLASAGVAGSEVTVVALVRDANNTALPGVVVDLKADSGSLTLTSRTTNAQGIVSEKLSTGGDPASRAIRITASAAGAASVSTVVNVAGNRLTVNAPSTINAGAAADVAVKLVDSAGNALVGKPVTFASNANALTVKGGGTAVTNAAGQLILTYAASGGSADVITVRSLGETASTAIAINTSSFAVRVLDGGGNVVTSTNIGSCRQVAVTGGSSGDVTISSSRGTVYANAGCTVPLNGALTLAGGAATAYIDANSPGVATLTARAGILGTQSDLEFVAPLTTASTITVQADPAVIGVNTAGSITQQVTLRAVVRDGPAQNNPVKNALVSFSIQSDASGGSLTQPSDVTTAADGSATVSFIAGATATATNGVQIRARIVGGGVVNNSATAMLTVAQRSLFISAGTGNLVSTPDSSTYQQDYAVFVTDAAGNAVSGVRLTTSVLPVSYFKGMFEYIAPGPWTQRQHTPCDNEDLNRNGILDAGEDLNGNGKLEPGIPVTVTPAVTTDATGRATVSLVYPRDRANWLDVNLTVRGQANGSESTYTSLVHLLGLSSDYTNQNVAPPGAVSPYGVATTCSNPQ</sequence>
<dbReference type="SMART" id="SM00634">
    <property type="entry name" value="BID_1"/>
    <property type="match status" value="4"/>
</dbReference>
<dbReference type="InterPro" id="IPR013783">
    <property type="entry name" value="Ig-like_fold"/>
</dbReference>
<accession>A0ABZ0XWX2</accession>
<gene>
    <name evidence="3" type="ORF">SR858_24055</name>
</gene>
<name>A0ABZ0XWX2_9BURK</name>
<dbReference type="EMBL" id="CP140152">
    <property type="protein sequence ID" value="WQH04086.1"/>
    <property type="molecule type" value="Genomic_DNA"/>
</dbReference>
<dbReference type="InterPro" id="IPR008964">
    <property type="entry name" value="Invasin/intimin_cell_adhesion"/>
</dbReference>
<protein>
    <submittedName>
        <fullName evidence="3">Ig-like domain-containing protein</fullName>
    </submittedName>
</protein>
<evidence type="ECO:0000259" key="2">
    <source>
        <dbReference type="PROSITE" id="PS51127"/>
    </source>
</evidence>